<dbReference type="Pfam" id="PF03928">
    <property type="entry name" value="HbpS-like"/>
    <property type="match status" value="1"/>
</dbReference>
<dbReference type="SUPFAM" id="SSF143744">
    <property type="entry name" value="GlcG-like"/>
    <property type="match status" value="1"/>
</dbReference>
<proteinExistence type="predicted"/>
<dbReference type="InterPro" id="IPR005624">
    <property type="entry name" value="PduO/GlcC-like"/>
</dbReference>
<gene>
    <name evidence="1" type="ORF">GOB93_01730</name>
</gene>
<accession>A0ABX0JND0</accession>
<evidence type="ECO:0000313" key="2">
    <source>
        <dbReference type="Proteomes" id="UP000635278"/>
    </source>
</evidence>
<dbReference type="EMBL" id="WOTB01000002">
    <property type="protein sequence ID" value="NHN83360.1"/>
    <property type="molecule type" value="Genomic_DNA"/>
</dbReference>
<organism evidence="1 2">
    <name type="scientific">Acetobacter musti</name>
    <dbReference type="NCBI Taxonomy" id="864732"/>
    <lineage>
        <taxon>Bacteria</taxon>
        <taxon>Pseudomonadati</taxon>
        <taxon>Pseudomonadota</taxon>
        <taxon>Alphaproteobacteria</taxon>
        <taxon>Acetobacterales</taxon>
        <taxon>Acetobacteraceae</taxon>
        <taxon>Acetobacter</taxon>
    </lineage>
</organism>
<dbReference type="Proteomes" id="UP000635278">
    <property type="component" value="Unassembled WGS sequence"/>
</dbReference>
<dbReference type="Gene3D" id="3.30.450.150">
    <property type="entry name" value="Haem-degrading domain"/>
    <property type="match status" value="1"/>
</dbReference>
<protein>
    <submittedName>
        <fullName evidence="1">Heme-binding protein</fullName>
    </submittedName>
</protein>
<dbReference type="InterPro" id="IPR038084">
    <property type="entry name" value="PduO/GlcC-like_sf"/>
</dbReference>
<dbReference type="RefSeq" id="WP_173581800.1">
    <property type="nucleotide sequence ID" value="NZ_WOTB01000002.1"/>
</dbReference>
<dbReference type="InterPro" id="IPR052517">
    <property type="entry name" value="GlcG_carb_metab_protein"/>
</dbReference>
<comment type="caution">
    <text evidence="1">The sequence shown here is derived from an EMBL/GenBank/DDBJ whole genome shotgun (WGS) entry which is preliminary data.</text>
</comment>
<dbReference type="PANTHER" id="PTHR34309:SF1">
    <property type="entry name" value="PROTEIN GLCG"/>
    <property type="match status" value="1"/>
</dbReference>
<sequence>MKLSTATSMLVAARAEAERLGVNVCISIVDAAAWPVASIRMDGALLGAIDVSARKARTSVLFQMDSADFGAVGCPGGEAYTLENTNGGLTSFGGGIVLKSDDGTVLGAVGVSGASVDGDIAIGRAAARALAV</sequence>
<dbReference type="PANTHER" id="PTHR34309">
    <property type="entry name" value="SLR1406 PROTEIN"/>
    <property type="match status" value="1"/>
</dbReference>
<keyword evidence="2" id="KW-1185">Reference proteome</keyword>
<evidence type="ECO:0000313" key="1">
    <source>
        <dbReference type="EMBL" id="NHN83360.1"/>
    </source>
</evidence>
<name>A0ABX0JND0_9PROT</name>
<reference evidence="1 2" key="1">
    <citation type="journal article" date="2020" name="Int. J. Syst. Evol. Microbiol.">
        <title>Novel acetic acid bacteria from cider fermentations: Acetobacter conturbans sp. nov. and Acetobacter fallax sp. nov.</title>
        <authorList>
            <person name="Sombolestani A.S."/>
            <person name="Cleenwerck I."/>
            <person name="Cnockaert M."/>
            <person name="Borremans W."/>
            <person name="Wieme A.D."/>
            <person name="De Vuyst L."/>
            <person name="Vandamme P."/>
        </authorList>
    </citation>
    <scope>NUCLEOTIDE SEQUENCE [LARGE SCALE GENOMIC DNA]</scope>
    <source>
        <strain evidence="1 2">LMG 30640</strain>
    </source>
</reference>